<dbReference type="InterPro" id="IPR007712">
    <property type="entry name" value="RelE/ParE_toxin"/>
</dbReference>
<dbReference type="Gene3D" id="3.30.2310.20">
    <property type="entry name" value="RelE-like"/>
    <property type="match status" value="1"/>
</dbReference>
<dbReference type="InterPro" id="IPR004386">
    <property type="entry name" value="Toxin_YafQ-like"/>
</dbReference>
<dbReference type="SUPFAM" id="SSF143011">
    <property type="entry name" value="RelE-like"/>
    <property type="match status" value="1"/>
</dbReference>
<accession>A0ABS3HMD7</accession>
<dbReference type="PANTHER" id="PTHR40588">
    <property type="entry name" value="MRNA INTERFERASE TOXIN YAFQ"/>
    <property type="match status" value="1"/>
</dbReference>
<proteinExistence type="predicted"/>
<name>A0ABS3HMD7_9ENTE</name>
<protein>
    <submittedName>
        <fullName evidence="2">Type II toxin-antitoxin system YafQ family toxin</fullName>
    </submittedName>
</protein>
<comment type="caution">
    <text evidence="2">The sequence shown here is derived from an EMBL/GenBank/DDBJ whole genome shotgun (WGS) entry which is preliminary data.</text>
</comment>
<reference evidence="2 3" key="1">
    <citation type="submission" date="2021-03" db="EMBL/GenBank/DDBJ databases">
        <title>Enterococcal diversity collection.</title>
        <authorList>
            <person name="Gilmore M.S."/>
            <person name="Schwartzman J."/>
            <person name="Van Tyne D."/>
            <person name="Martin M."/>
            <person name="Earl A.M."/>
            <person name="Manson A.L."/>
            <person name="Straub T."/>
            <person name="Salamzade R."/>
            <person name="Saavedra J."/>
            <person name="Lebreton F."/>
            <person name="Prichula J."/>
            <person name="Schaufler K."/>
            <person name="Gaca A."/>
            <person name="Sgardioli B."/>
            <person name="Wagenaar J."/>
            <person name="Strong T."/>
        </authorList>
    </citation>
    <scope>NUCLEOTIDE SEQUENCE [LARGE SCALE GENOMIC DNA]</scope>
    <source>
        <strain evidence="2 3">MJM16</strain>
    </source>
</reference>
<dbReference type="PIRSF" id="PIRSF006156">
    <property type="entry name" value="YafQ"/>
    <property type="match status" value="1"/>
</dbReference>
<dbReference type="Pfam" id="PF15738">
    <property type="entry name" value="YafQ_toxin"/>
    <property type="match status" value="1"/>
</dbReference>
<keyword evidence="3" id="KW-1185">Reference proteome</keyword>
<dbReference type="EMBL" id="JAFLVR010000067">
    <property type="protein sequence ID" value="MBO0454617.1"/>
    <property type="molecule type" value="Genomic_DNA"/>
</dbReference>
<organism evidence="2 3">
    <name type="scientific">Candidatus Enterococcus murrayae</name>
    <dbReference type="NCBI Taxonomy" id="2815321"/>
    <lineage>
        <taxon>Bacteria</taxon>
        <taxon>Bacillati</taxon>
        <taxon>Bacillota</taxon>
        <taxon>Bacilli</taxon>
        <taxon>Lactobacillales</taxon>
        <taxon>Enterococcaceae</taxon>
        <taxon>Enterococcus</taxon>
    </lineage>
</organism>
<evidence type="ECO:0000313" key="3">
    <source>
        <dbReference type="Proteomes" id="UP000664495"/>
    </source>
</evidence>
<gene>
    <name evidence="2" type="ORF">JZO85_20345</name>
</gene>
<evidence type="ECO:0000256" key="1">
    <source>
        <dbReference type="ARBA" id="ARBA00022649"/>
    </source>
</evidence>
<keyword evidence="1" id="KW-1277">Toxin-antitoxin system</keyword>
<dbReference type="Proteomes" id="UP000664495">
    <property type="component" value="Unassembled WGS sequence"/>
</dbReference>
<dbReference type="PANTHER" id="PTHR40588:SF1">
    <property type="entry name" value="MRNA INTERFERASE TOXIN YAFQ"/>
    <property type="match status" value="1"/>
</dbReference>
<evidence type="ECO:0000313" key="2">
    <source>
        <dbReference type="EMBL" id="MBO0454617.1"/>
    </source>
</evidence>
<dbReference type="NCBIfam" id="TIGR02385">
    <property type="entry name" value="RelE_StbE"/>
    <property type="match status" value="1"/>
</dbReference>
<dbReference type="InterPro" id="IPR035093">
    <property type="entry name" value="RelE/ParE_toxin_dom_sf"/>
</dbReference>
<dbReference type="RefSeq" id="WP_207110349.1">
    <property type="nucleotide sequence ID" value="NZ_JAFLVR010000067.1"/>
</dbReference>
<sequence length="96" mass="11584">MLNYRTTKRFDKDLKKLIKQGKPVDELKKAMDLLINEVELAQEYRFHPLEPKSQVPKRWDIHIGGRNSDWVLIFYYVFEQNTIIFERTGSHSDLFR</sequence>